<evidence type="ECO:0000313" key="2">
    <source>
        <dbReference type="EMBL" id="GES73205.1"/>
    </source>
</evidence>
<comment type="caution">
    <text evidence="1">The sequence shown here is derived from an EMBL/GenBank/DDBJ whole genome shotgun (WGS) entry which is preliminary data.</text>
</comment>
<dbReference type="EMBL" id="BLAL01000005">
    <property type="protein sequence ID" value="GES73205.1"/>
    <property type="molecule type" value="Genomic_DNA"/>
</dbReference>
<dbReference type="GO" id="GO:0016301">
    <property type="term" value="F:kinase activity"/>
    <property type="evidence" value="ECO:0007669"/>
    <property type="project" value="UniProtKB-KW"/>
</dbReference>
<dbReference type="OrthoDB" id="2403434at2759"/>
<sequence length="111" mass="12844">MGLCKPANYSELENAENKIYGVLAYLAPEILRGQDYTKASDIYSFGLRPSFNMKVPQLILDLIKRCLDANPLNRPEMKYLARTFSEWVTELKDYYDTIGKNEELVKTELIE</sequence>
<keyword evidence="3" id="KW-1185">Reference proteome</keyword>
<dbReference type="Proteomes" id="UP000615446">
    <property type="component" value="Unassembled WGS sequence"/>
</dbReference>
<evidence type="ECO:0000313" key="3">
    <source>
        <dbReference type="Proteomes" id="UP000247702"/>
    </source>
</evidence>
<dbReference type="AlphaFoldDB" id="A0A2Z6RZQ8"/>
<dbReference type="Proteomes" id="UP000247702">
    <property type="component" value="Unassembled WGS sequence"/>
</dbReference>
<keyword evidence="2" id="KW-0418">Kinase</keyword>
<gene>
    <name evidence="2" type="ORF">RCL2_000074900</name>
    <name evidence="1" type="ORF">RclHR1_00460008</name>
</gene>
<organism evidence="1 3">
    <name type="scientific">Rhizophagus clarus</name>
    <dbReference type="NCBI Taxonomy" id="94130"/>
    <lineage>
        <taxon>Eukaryota</taxon>
        <taxon>Fungi</taxon>
        <taxon>Fungi incertae sedis</taxon>
        <taxon>Mucoromycota</taxon>
        <taxon>Glomeromycotina</taxon>
        <taxon>Glomeromycetes</taxon>
        <taxon>Glomerales</taxon>
        <taxon>Glomeraceae</taxon>
        <taxon>Rhizophagus</taxon>
    </lineage>
</organism>
<accession>A0A2Z6RZQ8</accession>
<proteinExistence type="predicted"/>
<dbReference type="InterPro" id="IPR011009">
    <property type="entry name" value="Kinase-like_dom_sf"/>
</dbReference>
<dbReference type="Gene3D" id="1.10.510.10">
    <property type="entry name" value="Transferase(Phosphotransferase) domain 1"/>
    <property type="match status" value="2"/>
</dbReference>
<name>A0A2Z6RZQ8_9GLOM</name>
<dbReference type="EMBL" id="BEXD01003826">
    <property type="protein sequence ID" value="GBC02370.1"/>
    <property type="molecule type" value="Genomic_DNA"/>
</dbReference>
<reference evidence="2" key="2">
    <citation type="submission" date="2019-10" db="EMBL/GenBank/DDBJ databases">
        <title>Conservation and host-specific expression of non-tandemly repeated heterogenous ribosome RNA gene in arbuscular mycorrhizal fungi.</title>
        <authorList>
            <person name="Maeda T."/>
            <person name="Kobayashi Y."/>
            <person name="Nakagawa T."/>
            <person name="Ezawa T."/>
            <person name="Yamaguchi K."/>
            <person name="Bino T."/>
            <person name="Nishimoto Y."/>
            <person name="Shigenobu S."/>
            <person name="Kawaguchi M."/>
        </authorList>
    </citation>
    <scope>NUCLEOTIDE SEQUENCE</scope>
    <source>
        <strain evidence="2">HR1</strain>
    </source>
</reference>
<dbReference type="SUPFAM" id="SSF56112">
    <property type="entry name" value="Protein kinase-like (PK-like)"/>
    <property type="match status" value="1"/>
</dbReference>
<evidence type="ECO:0000313" key="1">
    <source>
        <dbReference type="EMBL" id="GBC02370.1"/>
    </source>
</evidence>
<protein>
    <submittedName>
        <fullName evidence="2">Kinase-like domain-containing protein</fullName>
    </submittedName>
</protein>
<reference evidence="1 3" key="1">
    <citation type="submission" date="2017-11" db="EMBL/GenBank/DDBJ databases">
        <title>The genome of Rhizophagus clarus HR1 reveals common genetic basis of auxotrophy among arbuscular mycorrhizal fungi.</title>
        <authorList>
            <person name="Kobayashi Y."/>
        </authorList>
    </citation>
    <scope>NUCLEOTIDE SEQUENCE [LARGE SCALE GENOMIC DNA]</scope>
    <source>
        <strain evidence="1 3">HR1</strain>
    </source>
</reference>
<keyword evidence="2" id="KW-0808">Transferase</keyword>